<evidence type="ECO:0000256" key="4">
    <source>
        <dbReference type="SAM" id="MobiDB-lite"/>
    </source>
</evidence>
<evidence type="ECO:0000256" key="2">
    <source>
        <dbReference type="ARBA" id="ARBA00022827"/>
    </source>
</evidence>
<gene>
    <name evidence="6" type="ORF">ACHAXA_005463</name>
</gene>
<dbReference type="PANTHER" id="PTHR46720:SF3">
    <property type="entry name" value="FAD-BINDING DOMAIN-CONTAINING PROTEIN-RELATED"/>
    <property type="match status" value="1"/>
</dbReference>
<organism evidence="6 7">
    <name type="scientific">Cyclostephanos tholiformis</name>
    <dbReference type="NCBI Taxonomy" id="382380"/>
    <lineage>
        <taxon>Eukaryota</taxon>
        <taxon>Sar</taxon>
        <taxon>Stramenopiles</taxon>
        <taxon>Ochrophyta</taxon>
        <taxon>Bacillariophyta</taxon>
        <taxon>Coscinodiscophyceae</taxon>
        <taxon>Thalassiosirophycidae</taxon>
        <taxon>Stephanodiscales</taxon>
        <taxon>Stephanodiscaceae</taxon>
        <taxon>Cyclostephanos</taxon>
    </lineage>
</organism>
<proteinExistence type="predicted"/>
<dbReference type="Proteomes" id="UP001530377">
    <property type="component" value="Unassembled WGS sequence"/>
</dbReference>
<dbReference type="PRINTS" id="PR00420">
    <property type="entry name" value="RNGMNOXGNASE"/>
</dbReference>
<dbReference type="Gene3D" id="3.50.50.60">
    <property type="entry name" value="FAD/NAD(P)-binding domain"/>
    <property type="match status" value="1"/>
</dbReference>
<name>A0ABD3SH25_9STRA</name>
<dbReference type="SUPFAM" id="SSF51905">
    <property type="entry name" value="FAD/NAD(P)-binding domain"/>
    <property type="match status" value="1"/>
</dbReference>
<evidence type="ECO:0000313" key="6">
    <source>
        <dbReference type="EMBL" id="KAL3823881.1"/>
    </source>
</evidence>
<keyword evidence="3" id="KW-0560">Oxidoreductase</keyword>
<dbReference type="AlphaFoldDB" id="A0ABD3SH25"/>
<keyword evidence="7" id="KW-1185">Reference proteome</keyword>
<dbReference type="EMBL" id="JALLPB020000027">
    <property type="protein sequence ID" value="KAL3823881.1"/>
    <property type="molecule type" value="Genomic_DNA"/>
</dbReference>
<dbReference type="InterPro" id="IPR036188">
    <property type="entry name" value="FAD/NAD-bd_sf"/>
</dbReference>
<evidence type="ECO:0000256" key="3">
    <source>
        <dbReference type="ARBA" id="ARBA00023002"/>
    </source>
</evidence>
<keyword evidence="2" id="KW-0274">FAD</keyword>
<comment type="caution">
    <text evidence="6">The sequence shown here is derived from an EMBL/GenBank/DDBJ whole genome shotgun (WGS) entry which is preliminary data.</text>
</comment>
<evidence type="ECO:0000259" key="5">
    <source>
        <dbReference type="Pfam" id="PF01494"/>
    </source>
</evidence>
<dbReference type="InterPro" id="IPR051104">
    <property type="entry name" value="FAD_monoxygenase"/>
</dbReference>
<keyword evidence="1" id="KW-0285">Flavoprotein</keyword>
<feature type="compositionally biased region" description="Low complexity" evidence="4">
    <location>
        <begin position="13"/>
        <end position="23"/>
    </location>
</feature>
<sequence length="235" mass="25478">MPNGAGDNGMAQSSPSSSSSSSPDPAPPGENPHWTQDRRASRDRVANCLEVLRSACVPGGDDVGEILRHSDRSFDLGVYLHNPFSRNGWVREVQRAKTDNIGRPLFGNEGTGKFVVITGDASHAMPPFLGQGANQALQDSCTLAAKIHQYNSQIQGEESAVIRKDLISLLKEYESRRWLPTTSITAKAAFLGESKSRYLEVGPGLLANIRDVFFFVMGKAGVVKKVFMDAATPKM</sequence>
<dbReference type="InterPro" id="IPR002938">
    <property type="entry name" value="FAD-bd"/>
</dbReference>
<accession>A0ABD3SH25</accession>
<dbReference type="Pfam" id="PF01494">
    <property type="entry name" value="FAD_binding_3"/>
    <property type="match status" value="1"/>
</dbReference>
<dbReference type="PANTHER" id="PTHR46720">
    <property type="entry name" value="HYDROXYLASE, PUTATIVE (AFU_ORTHOLOGUE AFUA_3G01460)-RELATED"/>
    <property type="match status" value="1"/>
</dbReference>
<evidence type="ECO:0000313" key="7">
    <source>
        <dbReference type="Proteomes" id="UP001530377"/>
    </source>
</evidence>
<feature type="region of interest" description="Disordered" evidence="4">
    <location>
        <begin position="1"/>
        <end position="41"/>
    </location>
</feature>
<dbReference type="GO" id="GO:0016491">
    <property type="term" value="F:oxidoreductase activity"/>
    <property type="evidence" value="ECO:0007669"/>
    <property type="project" value="UniProtKB-KW"/>
</dbReference>
<evidence type="ECO:0000256" key="1">
    <source>
        <dbReference type="ARBA" id="ARBA00022630"/>
    </source>
</evidence>
<feature type="domain" description="FAD-binding" evidence="5">
    <location>
        <begin position="115"/>
        <end position="149"/>
    </location>
</feature>
<protein>
    <recommendedName>
        <fullName evidence="5">FAD-binding domain-containing protein</fullName>
    </recommendedName>
</protein>
<reference evidence="6 7" key="1">
    <citation type="submission" date="2024-10" db="EMBL/GenBank/DDBJ databases">
        <title>Updated reference genomes for cyclostephanoid diatoms.</title>
        <authorList>
            <person name="Roberts W.R."/>
            <person name="Alverson A.J."/>
        </authorList>
    </citation>
    <scope>NUCLEOTIDE SEQUENCE [LARGE SCALE GENOMIC DNA]</scope>
    <source>
        <strain evidence="6 7">AJA228-03</strain>
    </source>
</reference>